<keyword evidence="2" id="KW-0268">Exocytosis</keyword>
<feature type="non-terminal residue" evidence="9">
    <location>
        <position position="297"/>
    </location>
</feature>
<keyword evidence="4" id="KW-0677">Repeat</keyword>
<dbReference type="EMBL" id="NCKV01030094">
    <property type="protein sequence ID" value="RWS19106.1"/>
    <property type="molecule type" value="Genomic_DNA"/>
</dbReference>
<evidence type="ECO:0000313" key="10">
    <source>
        <dbReference type="Proteomes" id="UP000288716"/>
    </source>
</evidence>
<feature type="repeat" description="ANK" evidence="8">
    <location>
        <begin position="256"/>
        <end position="288"/>
    </location>
</feature>
<dbReference type="PROSITE" id="PS50297">
    <property type="entry name" value="ANK_REP_REGION"/>
    <property type="match status" value="2"/>
</dbReference>
<keyword evidence="5" id="KW-0638">Presynaptic neurotoxin</keyword>
<accession>A0A443RUT5</accession>
<dbReference type="OrthoDB" id="2384350at2759"/>
<dbReference type="GO" id="GO:0044218">
    <property type="term" value="C:other organism cell membrane"/>
    <property type="evidence" value="ECO:0007669"/>
    <property type="project" value="UniProtKB-KW"/>
</dbReference>
<evidence type="ECO:0000256" key="1">
    <source>
        <dbReference type="ARBA" id="ARBA00004175"/>
    </source>
</evidence>
<dbReference type="InterPro" id="IPR036770">
    <property type="entry name" value="Ankyrin_rpt-contain_sf"/>
</dbReference>
<proteinExistence type="predicted"/>
<evidence type="ECO:0000313" key="9">
    <source>
        <dbReference type="EMBL" id="RWS19106.1"/>
    </source>
</evidence>
<keyword evidence="5" id="KW-0528">Neurotoxin</keyword>
<keyword evidence="7" id="KW-0472">Membrane</keyword>
<dbReference type="GO" id="GO:0006887">
    <property type="term" value="P:exocytosis"/>
    <property type="evidence" value="ECO:0007669"/>
    <property type="project" value="UniProtKB-KW"/>
</dbReference>
<dbReference type="SMART" id="SM00248">
    <property type="entry name" value="ANK"/>
    <property type="match status" value="6"/>
</dbReference>
<dbReference type="Gene3D" id="1.25.40.20">
    <property type="entry name" value="Ankyrin repeat-containing domain"/>
    <property type="match status" value="3"/>
</dbReference>
<dbReference type="STRING" id="299467.A0A443RUT5"/>
<keyword evidence="10" id="KW-1185">Reference proteome</keyword>
<name>A0A443RUT5_9ACAR</name>
<keyword evidence="6 8" id="KW-0040">ANK repeat</keyword>
<dbReference type="AlphaFoldDB" id="A0A443RUT5"/>
<reference evidence="9 10" key="1">
    <citation type="journal article" date="2018" name="Gigascience">
        <title>Genomes of trombidid mites reveal novel predicted allergens and laterally-transferred genes associated with secondary metabolism.</title>
        <authorList>
            <person name="Dong X."/>
            <person name="Chaisiri K."/>
            <person name="Xia D."/>
            <person name="Armstrong S.D."/>
            <person name="Fang Y."/>
            <person name="Donnelly M.J."/>
            <person name="Kadowaki T."/>
            <person name="McGarry J.W."/>
            <person name="Darby A.C."/>
            <person name="Makepeace B.L."/>
        </authorList>
    </citation>
    <scope>NUCLEOTIDE SEQUENCE [LARGE SCALE GENOMIC DNA]</scope>
    <source>
        <strain evidence="9">UoL-UT</strain>
    </source>
</reference>
<dbReference type="PANTHER" id="PTHR24141">
    <property type="entry name" value="2-5A-DEPENDENT RIBONUCLEASE"/>
    <property type="match status" value="1"/>
</dbReference>
<evidence type="ECO:0000256" key="7">
    <source>
        <dbReference type="ARBA" id="ARBA00023298"/>
    </source>
</evidence>
<organism evidence="9 10">
    <name type="scientific">Leptotrombidium deliense</name>
    <dbReference type="NCBI Taxonomy" id="299467"/>
    <lineage>
        <taxon>Eukaryota</taxon>
        <taxon>Metazoa</taxon>
        <taxon>Ecdysozoa</taxon>
        <taxon>Arthropoda</taxon>
        <taxon>Chelicerata</taxon>
        <taxon>Arachnida</taxon>
        <taxon>Acari</taxon>
        <taxon>Acariformes</taxon>
        <taxon>Trombidiformes</taxon>
        <taxon>Prostigmata</taxon>
        <taxon>Anystina</taxon>
        <taxon>Parasitengona</taxon>
        <taxon>Trombiculoidea</taxon>
        <taxon>Trombiculidae</taxon>
        <taxon>Leptotrombidium</taxon>
    </lineage>
</organism>
<evidence type="ECO:0000256" key="4">
    <source>
        <dbReference type="ARBA" id="ARBA00022737"/>
    </source>
</evidence>
<comment type="subcellular location">
    <subcellularLocation>
        <location evidence="1">Target cell membrane</location>
    </subcellularLocation>
</comment>
<dbReference type="GO" id="GO:0004540">
    <property type="term" value="F:RNA nuclease activity"/>
    <property type="evidence" value="ECO:0007669"/>
    <property type="project" value="TreeGrafter"/>
</dbReference>
<gene>
    <name evidence="9" type="ORF">B4U80_10573</name>
</gene>
<dbReference type="SUPFAM" id="SSF48403">
    <property type="entry name" value="Ankyrin repeat"/>
    <property type="match status" value="2"/>
</dbReference>
<dbReference type="Pfam" id="PF12796">
    <property type="entry name" value="Ank_2"/>
    <property type="match status" value="2"/>
</dbReference>
<dbReference type="GO" id="GO:0006396">
    <property type="term" value="P:RNA processing"/>
    <property type="evidence" value="ECO:0007669"/>
    <property type="project" value="TreeGrafter"/>
</dbReference>
<dbReference type="PANTHER" id="PTHR24141:SF1">
    <property type="entry name" value="2-5A-DEPENDENT RIBONUCLEASE"/>
    <property type="match status" value="1"/>
</dbReference>
<evidence type="ECO:0000256" key="3">
    <source>
        <dbReference type="ARBA" id="ARBA00022537"/>
    </source>
</evidence>
<evidence type="ECO:0000256" key="5">
    <source>
        <dbReference type="ARBA" id="ARBA00023028"/>
    </source>
</evidence>
<comment type="caution">
    <text evidence="9">The sequence shown here is derived from an EMBL/GenBank/DDBJ whole genome shotgun (WGS) entry which is preliminary data.</text>
</comment>
<keyword evidence="5" id="KW-0800">Toxin</keyword>
<dbReference type="GO" id="GO:0003723">
    <property type="term" value="F:RNA binding"/>
    <property type="evidence" value="ECO:0007669"/>
    <property type="project" value="TreeGrafter"/>
</dbReference>
<dbReference type="InterPro" id="IPR002110">
    <property type="entry name" value="Ankyrin_rpt"/>
</dbReference>
<keyword evidence="3" id="KW-1052">Target cell membrane</keyword>
<dbReference type="PROSITE" id="PS50088">
    <property type="entry name" value="ANK_REPEAT"/>
    <property type="match status" value="2"/>
</dbReference>
<dbReference type="Pfam" id="PF00023">
    <property type="entry name" value="Ank"/>
    <property type="match status" value="1"/>
</dbReference>
<evidence type="ECO:0000256" key="6">
    <source>
        <dbReference type="ARBA" id="ARBA00023043"/>
    </source>
</evidence>
<sequence length="297" mass="33127">MNIDFKFPGDKALVESKMDLLEACRLNNLEKVQQFINEGANVNITDVNNGENVLHVSVGGSLRLFQFLLEKGSSVHAVDFFGNTLLHAIFGRLTYLQKQRGLSDKEMGNFEAFVSKCISVGIDVNKKNKFQVAPIHIAASNDLISCTRILLAQQNIDVNIQDGEGNTALHRCAQVNNKVILNELIVKGADINKENMYNLTPFEVALKANPVSFDCINVFVSKGIDVRHRISEKRLHDFAISFIPDNKYYINLQNDEGDTAAHLAAKNGELDILDAIIKQHADLRIVNNHDRTILDLS</sequence>
<feature type="repeat" description="ANK" evidence="8">
    <location>
        <begin position="164"/>
        <end position="196"/>
    </location>
</feature>
<evidence type="ECO:0000256" key="8">
    <source>
        <dbReference type="PROSITE-ProRule" id="PRU00023"/>
    </source>
</evidence>
<dbReference type="Proteomes" id="UP000288716">
    <property type="component" value="Unassembled WGS sequence"/>
</dbReference>
<keyword evidence="7" id="KW-1053">Target membrane</keyword>
<dbReference type="GO" id="GO:0044231">
    <property type="term" value="C:host cell presynaptic membrane"/>
    <property type="evidence" value="ECO:0007669"/>
    <property type="project" value="UniProtKB-KW"/>
</dbReference>
<evidence type="ECO:0000256" key="2">
    <source>
        <dbReference type="ARBA" id="ARBA00022483"/>
    </source>
</evidence>
<dbReference type="VEuPathDB" id="VectorBase:LDEU012934"/>
<protein>
    <submittedName>
        <fullName evidence="9">Ankyrin repeat domain protein-like protein</fullName>
    </submittedName>
</protein>